<evidence type="ECO:0000256" key="4">
    <source>
        <dbReference type="ARBA" id="ARBA00022553"/>
    </source>
</evidence>
<comment type="catalytic activity">
    <reaction evidence="1">
        <text>ATP + protein L-histidine = ADP + protein N-phospho-L-histidine.</text>
        <dbReference type="EC" id="2.7.13.3"/>
    </reaction>
</comment>
<dbReference type="InterPro" id="IPR058544">
    <property type="entry name" value="ETR1_N"/>
</dbReference>
<evidence type="ECO:0000256" key="2">
    <source>
        <dbReference type="ARBA" id="ARBA00004477"/>
    </source>
</evidence>
<keyword evidence="5 19" id="KW-0808">Transferase</keyword>
<evidence type="ECO:0000256" key="16">
    <source>
        <dbReference type="ARBA" id="ARBA00023136"/>
    </source>
</evidence>
<evidence type="ECO:0000256" key="6">
    <source>
        <dbReference type="ARBA" id="ARBA00022692"/>
    </source>
</evidence>
<keyword evidence="9 19" id="KW-0936">Ethylene signaling pathway</keyword>
<feature type="binding site" evidence="20">
    <location>
        <position position="532"/>
    </location>
    <ligand>
        <name>ADP</name>
        <dbReference type="ChEBI" id="CHEBI:456216"/>
    </ligand>
</feature>
<dbReference type="InterPro" id="IPR014525">
    <property type="entry name" value="ETR"/>
</dbReference>
<reference evidence="28" key="2">
    <citation type="submission" date="2021-05" db="UniProtKB">
        <authorList>
            <consortium name="EnsemblPlants"/>
        </authorList>
    </citation>
    <scope>IDENTIFICATION</scope>
    <source>
        <strain evidence="28">subsp. malaccensis</strain>
    </source>
</reference>
<evidence type="ECO:0000256" key="12">
    <source>
        <dbReference type="ARBA" id="ARBA00022840"/>
    </source>
</evidence>
<evidence type="ECO:0000256" key="9">
    <source>
        <dbReference type="ARBA" id="ARBA00022745"/>
    </source>
</evidence>
<evidence type="ECO:0000256" key="23">
    <source>
        <dbReference type="PIRSR" id="PIRSR026389-4"/>
    </source>
</evidence>
<organism evidence="28 29">
    <name type="scientific">Musa acuminata subsp. malaccensis</name>
    <name type="common">Wild banana</name>
    <name type="synonym">Musa malaccensis</name>
    <dbReference type="NCBI Taxonomy" id="214687"/>
    <lineage>
        <taxon>Eukaryota</taxon>
        <taxon>Viridiplantae</taxon>
        <taxon>Streptophyta</taxon>
        <taxon>Embryophyta</taxon>
        <taxon>Tracheophyta</taxon>
        <taxon>Spermatophyta</taxon>
        <taxon>Magnoliopsida</taxon>
        <taxon>Liliopsida</taxon>
        <taxon>Zingiberales</taxon>
        <taxon>Musaceae</taxon>
        <taxon>Musa</taxon>
    </lineage>
</organism>
<dbReference type="GO" id="GO:0005524">
    <property type="term" value="F:ATP binding"/>
    <property type="evidence" value="ECO:0007669"/>
    <property type="project" value="UniProtKB-UniRule"/>
</dbReference>
<dbReference type="Pfam" id="PF01590">
    <property type="entry name" value="GAF"/>
    <property type="match status" value="1"/>
</dbReference>
<dbReference type="OMA" id="CLARCFC"/>
<evidence type="ECO:0000256" key="24">
    <source>
        <dbReference type="PROSITE-ProRule" id="PRU00169"/>
    </source>
</evidence>
<evidence type="ECO:0000256" key="21">
    <source>
        <dbReference type="PIRSR" id="PIRSR026389-2"/>
    </source>
</evidence>
<dbReference type="PIRSF" id="PIRSF026389">
    <property type="entry name" value="Ethyln_sen_HK"/>
    <property type="match status" value="1"/>
</dbReference>
<evidence type="ECO:0000256" key="15">
    <source>
        <dbReference type="ARBA" id="ARBA00023012"/>
    </source>
</evidence>
<evidence type="ECO:0000256" key="10">
    <source>
        <dbReference type="ARBA" id="ARBA00022777"/>
    </source>
</evidence>
<gene>
    <name evidence="27" type="ORF">GSMUA_181490.1</name>
</gene>
<dbReference type="Gene3D" id="3.30.450.40">
    <property type="match status" value="1"/>
</dbReference>
<keyword evidence="4 24" id="KW-0597">Phosphoprotein</keyword>
<dbReference type="InterPro" id="IPR003018">
    <property type="entry name" value="GAF"/>
</dbReference>
<keyword evidence="13 25" id="KW-1133">Transmembrane helix</keyword>
<feature type="disulfide bond" description="Interchain" evidence="22">
    <location>
        <position position="12"/>
    </location>
</feature>
<dbReference type="InterPro" id="IPR001789">
    <property type="entry name" value="Sig_transdc_resp-reg_receiver"/>
</dbReference>
<feature type="binding site" evidence="21">
    <location>
        <position position="79"/>
    </location>
    <ligand>
        <name>Cu cation</name>
        <dbReference type="ChEBI" id="CHEBI:23378"/>
    </ligand>
</feature>
<dbReference type="AlphaFoldDB" id="A0A804JP01"/>
<evidence type="ECO:0000256" key="3">
    <source>
        <dbReference type="ARBA" id="ARBA00009842"/>
    </source>
</evidence>
<dbReference type="EMBL" id="HG996471">
    <property type="protein sequence ID" value="CAG1848354.1"/>
    <property type="molecule type" value="Genomic_DNA"/>
</dbReference>
<dbReference type="Pfam" id="PF25487">
    <property type="entry name" value="ETR1_N"/>
    <property type="match status" value="1"/>
</dbReference>
<feature type="transmembrane region" description="Helical" evidence="25">
    <location>
        <begin position="36"/>
        <end position="53"/>
    </location>
</feature>
<keyword evidence="7 19" id="KW-0479">Metal-binding</keyword>
<dbReference type="OrthoDB" id="60033at2759"/>
<feature type="transmembrane region" description="Helical" evidence="25">
    <location>
        <begin position="99"/>
        <end position="127"/>
    </location>
</feature>
<evidence type="ECO:0000256" key="5">
    <source>
        <dbReference type="ARBA" id="ARBA00022679"/>
    </source>
</evidence>
<dbReference type="PROSITE" id="PS50110">
    <property type="entry name" value="RESPONSE_REGULATORY"/>
    <property type="match status" value="1"/>
</dbReference>
<keyword evidence="17 22" id="KW-1015">Disulfide bond</keyword>
<comment type="similarity">
    <text evidence="3 19">Belongs to the ethylene receptor family.</text>
</comment>
<feature type="transmembrane region" description="Helical" evidence="25">
    <location>
        <begin position="65"/>
        <end position="87"/>
    </location>
</feature>
<dbReference type="Gene3D" id="3.30.565.10">
    <property type="entry name" value="Histidine kinase-like ATPase, C-terminal domain"/>
    <property type="match status" value="1"/>
</dbReference>
<comment type="function">
    <text evidence="19">May act early in the ethylene signal transduction pathway, possibly as an ethylene receptor, or as a regulator of the pathway.</text>
</comment>
<dbReference type="PANTHER" id="PTHR24423:SF622">
    <property type="entry name" value="ETHYLENE RECEPTOR"/>
    <property type="match status" value="1"/>
</dbReference>
<dbReference type="PANTHER" id="PTHR24423">
    <property type="entry name" value="TWO-COMPONENT SENSOR HISTIDINE KINASE"/>
    <property type="match status" value="1"/>
</dbReference>
<comment type="subcellular location">
    <subcellularLocation>
        <location evidence="2">Endoplasmic reticulum membrane</location>
        <topology evidence="2">Multi-pass membrane protein</topology>
    </subcellularLocation>
</comment>
<dbReference type="InterPro" id="IPR011006">
    <property type="entry name" value="CheY-like_superfamily"/>
</dbReference>
<dbReference type="GO" id="GO:0038199">
    <property type="term" value="F:ethylene receptor activity"/>
    <property type="evidence" value="ECO:0000318"/>
    <property type="project" value="GO_Central"/>
</dbReference>
<dbReference type="GO" id="GO:0005783">
    <property type="term" value="C:endoplasmic reticulum"/>
    <property type="evidence" value="ECO:0000318"/>
    <property type="project" value="GO_Central"/>
</dbReference>
<dbReference type="Gene3D" id="3.40.50.2300">
    <property type="match status" value="1"/>
</dbReference>
<feature type="domain" description="Response regulatory" evidence="26">
    <location>
        <begin position="602"/>
        <end position="717"/>
    </location>
</feature>
<keyword evidence="6 25" id="KW-0812">Transmembrane</keyword>
<keyword evidence="12 19" id="KW-0067">ATP-binding</keyword>
<comment type="cofactor">
    <cofactor evidence="21">
        <name>Cu cation</name>
        <dbReference type="ChEBI" id="CHEBI:23378"/>
    </cofactor>
    <text evidence="21">Binds 1 copper ion per dimer.</text>
</comment>
<dbReference type="SMR" id="A0A804JP01"/>
<evidence type="ECO:0000313" key="27">
    <source>
        <dbReference type="EMBL" id="CAG1848354.1"/>
    </source>
</evidence>
<keyword evidence="18 19" id="KW-0675">Receptor</keyword>
<keyword evidence="10 19" id="KW-0418">Kinase</keyword>
<evidence type="ECO:0000256" key="25">
    <source>
        <dbReference type="SAM" id="Phobius"/>
    </source>
</evidence>
<keyword evidence="8 19" id="KW-0547">Nucleotide-binding</keyword>
<feature type="binding site" evidence="21">
    <location>
        <position position="75"/>
    </location>
    <ligand>
        <name>Cu cation</name>
        <dbReference type="ChEBI" id="CHEBI:23378"/>
    </ligand>
</feature>
<dbReference type="SUPFAM" id="SSF55874">
    <property type="entry name" value="ATPase domain of HSP90 chaperone/DNA topoisomerase II/histidine kinase"/>
    <property type="match status" value="1"/>
</dbReference>
<evidence type="ECO:0000256" key="11">
    <source>
        <dbReference type="ARBA" id="ARBA00022824"/>
    </source>
</evidence>
<evidence type="ECO:0000313" key="28">
    <source>
        <dbReference type="EnsemblPlants" id="Ma06_p35320.1"/>
    </source>
</evidence>
<evidence type="ECO:0000256" key="18">
    <source>
        <dbReference type="ARBA" id="ARBA00023170"/>
    </source>
</evidence>
<dbReference type="InParanoid" id="A0A804JP01"/>
<evidence type="ECO:0000256" key="20">
    <source>
        <dbReference type="PIRSR" id="PIRSR026389-1"/>
    </source>
</evidence>
<protein>
    <recommendedName>
        <fullName evidence="19">Ethylene receptor</fullName>
    </recommendedName>
</protein>
<keyword evidence="11 19" id="KW-0256">Endoplasmic reticulum</keyword>
<dbReference type="GO" id="GO:0005789">
    <property type="term" value="C:endoplasmic reticulum membrane"/>
    <property type="evidence" value="ECO:0007669"/>
    <property type="project" value="UniProtKB-SubCell"/>
</dbReference>
<name>A0A804JP01_MUSAM</name>
<dbReference type="GO" id="GO:0004673">
    <property type="term" value="F:protein histidine kinase activity"/>
    <property type="evidence" value="ECO:0007669"/>
    <property type="project" value="UniProtKB-EC"/>
</dbReference>
<sequence>MRSLSLPSCGGCDGEDDPSSLWSVASILQYQKAGDLLIALAYFSIPLELFYFVTCSDIFPFRWVILQFGAFIVLCSLSHLAAAFTYAPHSFLLFLTLTVLKFLTALVSLATAISLVALIPQLLRLFVREGLLRQKARELDRDLGLMRRQEEAAWRVPMLTAEIRRSLDRNTILDTTLVQLSAALSLRECAIWMPTSPSSMSLTHQLHSGPRPPASVSTDDADVIEIMSRNGVVILDPKSNLVRAAMASEAVGRVAATRVPLLKVSHFNDESMEASHAILILVLPDGEVREWTSHELETVEVVADQVAVALSHAAILEDSLLIREKLLEQNMVLNRARHDALLAREARESFKCFMTREIIGPIRSIGAIFSLLQVEKLSPQQLGMVTTGLTLSSLIGEAANISGFEEGELELILQQFHVRAILEEAVTMSRLLCACRGVHFKFEVSGQVHRAVVGDTKRILQALWCMLGNVLGFGDCRAIFLQVLVESSMQDDISISKYGVMQQGLEEGTVVLKFEVRRIGIKRKDNNIAHSKHGPDIGDPGISFAICEKLARLMHGSFSALPEAAYEESFQLLIRLPCPRSRDELLMTRHTDIESCPFKGMRVLLMDIDRSSIVITKLLLEKLGCHLTTVHSWRHGVHMMGSQFHLLLIDDKILENNRHEVASRIKQLSSKSWPLFVALTPNADRKTKERCLQDGMHGVLCKPVILKQMIDELQRITQQLQIPHPLLMTQQN</sequence>
<dbReference type="GO" id="GO:0046872">
    <property type="term" value="F:metal ion binding"/>
    <property type="evidence" value="ECO:0007669"/>
    <property type="project" value="UniProtKB-UniRule"/>
</dbReference>
<dbReference type="GO" id="GO:0051740">
    <property type="term" value="F:ethylene binding"/>
    <property type="evidence" value="ECO:0000318"/>
    <property type="project" value="GO_Central"/>
</dbReference>
<evidence type="ECO:0000256" key="7">
    <source>
        <dbReference type="ARBA" id="ARBA00022723"/>
    </source>
</evidence>
<evidence type="ECO:0000256" key="19">
    <source>
        <dbReference type="PIRNR" id="PIRNR026389"/>
    </source>
</evidence>
<dbReference type="SUPFAM" id="SSF55781">
    <property type="entry name" value="GAF domain-like"/>
    <property type="match status" value="1"/>
</dbReference>
<evidence type="ECO:0000313" key="29">
    <source>
        <dbReference type="Proteomes" id="UP000012960"/>
    </source>
</evidence>
<dbReference type="Proteomes" id="UP000012960">
    <property type="component" value="Unplaced"/>
</dbReference>
<evidence type="ECO:0000259" key="26">
    <source>
        <dbReference type="PROSITE" id="PS50110"/>
    </source>
</evidence>
<dbReference type="SMART" id="SM00065">
    <property type="entry name" value="GAF"/>
    <property type="match status" value="1"/>
</dbReference>
<evidence type="ECO:0000256" key="14">
    <source>
        <dbReference type="ARBA" id="ARBA00023008"/>
    </source>
</evidence>
<evidence type="ECO:0000256" key="13">
    <source>
        <dbReference type="ARBA" id="ARBA00022989"/>
    </source>
</evidence>
<feature type="cross-link" description="Glycyl lysine isopeptide (Lys-Gly) (interchain with G-Cter in ubiquitin)" evidence="23">
    <location>
        <position position="702"/>
    </location>
</feature>
<keyword evidence="14 19" id="KW-0186">Copper</keyword>
<evidence type="ECO:0000256" key="8">
    <source>
        <dbReference type="ARBA" id="ARBA00022741"/>
    </source>
</evidence>
<dbReference type="Gramene" id="Ma06_t35320.1">
    <property type="protein sequence ID" value="Ma06_p35320.1"/>
    <property type="gene ID" value="Ma06_g35320"/>
</dbReference>
<evidence type="ECO:0000256" key="1">
    <source>
        <dbReference type="ARBA" id="ARBA00000085"/>
    </source>
</evidence>
<dbReference type="SUPFAM" id="SSF52172">
    <property type="entry name" value="CheY-like"/>
    <property type="match status" value="1"/>
</dbReference>
<proteinExistence type="inferred from homology"/>
<keyword evidence="16 19" id="KW-0472">Membrane</keyword>
<accession>A0A804JP01</accession>
<feature type="modified residue" description="4-aspartylphosphate" evidence="24">
    <location>
        <position position="650"/>
    </location>
</feature>
<evidence type="ECO:0000256" key="17">
    <source>
        <dbReference type="ARBA" id="ARBA00023157"/>
    </source>
</evidence>
<dbReference type="InterPro" id="IPR029016">
    <property type="entry name" value="GAF-like_dom_sf"/>
</dbReference>
<dbReference type="InterPro" id="IPR036890">
    <property type="entry name" value="HATPase_C_sf"/>
</dbReference>
<dbReference type="EnsemblPlants" id="Ma06_t35320.1">
    <property type="protein sequence ID" value="Ma06_p35320.1"/>
    <property type="gene ID" value="Ma06_g35320"/>
</dbReference>
<evidence type="ECO:0000256" key="22">
    <source>
        <dbReference type="PIRSR" id="PIRSR026389-3"/>
    </source>
</evidence>
<keyword evidence="15 19" id="KW-0902">Two-component regulatory system</keyword>
<reference evidence="27" key="1">
    <citation type="submission" date="2021-03" db="EMBL/GenBank/DDBJ databases">
        <authorList>
            <consortium name="Genoscope - CEA"/>
            <person name="William W."/>
        </authorList>
    </citation>
    <scope>NUCLEOTIDE SEQUENCE</scope>
    <source>
        <strain evidence="27">Doubled-haploid Pahang</strain>
    </source>
</reference>
<keyword evidence="29" id="KW-1185">Reference proteome</keyword>